<dbReference type="RefSeq" id="WP_069591169.1">
    <property type="nucleotide sequence ID" value="NZ_CP050266.1"/>
</dbReference>
<organism evidence="3 4">
    <name type="scientific">Salinivibrio costicola</name>
    <name type="common">Vibrio costicola</name>
    <dbReference type="NCBI Taxonomy" id="51367"/>
    <lineage>
        <taxon>Bacteria</taxon>
        <taxon>Pseudomonadati</taxon>
        <taxon>Pseudomonadota</taxon>
        <taxon>Gammaproteobacteria</taxon>
        <taxon>Vibrionales</taxon>
        <taxon>Vibrionaceae</taxon>
        <taxon>Salinivibrio</taxon>
    </lineage>
</organism>
<dbReference type="InterPro" id="IPR036591">
    <property type="entry name" value="YggU-like_sf"/>
</dbReference>
<dbReference type="PANTHER" id="PTHR13420:SF7">
    <property type="entry name" value="UPF0235 PROTEIN C15ORF40"/>
    <property type="match status" value="1"/>
</dbReference>
<dbReference type="SMART" id="SM01152">
    <property type="entry name" value="DUF167"/>
    <property type="match status" value="1"/>
</dbReference>
<evidence type="ECO:0000313" key="3">
    <source>
        <dbReference type="EMBL" id="QIR06935.1"/>
    </source>
</evidence>
<sequence>MPVRVDTETGAITLRLYVQPKASRDQCLGQHGDALKIAITAPPTDGKANAHLCRWLAKQCKIAKSNVTVTHGLTNRHKQVQIDAPQQLPDWLTPYLPH</sequence>
<dbReference type="HAMAP" id="MF_00634">
    <property type="entry name" value="UPF0235"/>
    <property type="match status" value="1"/>
</dbReference>
<evidence type="ECO:0000256" key="1">
    <source>
        <dbReference type="ARBA" id="ARBA00010364"/>
    </source>
</evidence>
<reference evidence="3 4" key="1">
    <citation type="submission" date="2020-03" db="EMBL/GenBank/DDBJ databases">
        <title>Genome mining reveals the biosynthetic pathways of PHA and ectoines of the halophilic strain Salinivibrio costicola M318 isolated from fermented shrimp paste.</title>
        <authorList>
            <person name="Doan T.V."/>
            <person name="Tran L.T."/>
            <person name="Trieu T.A."/>
            <person name="Nguyen Q.V."/>
            <person name="Quach T.N."/>
            <person name="Phi T.Q."/>
            <person name="Kumar S."/>
        </authorList>
    </citation>
    <scope>NUCLEOTIDE SEQUENCE [LARGE SCALE GENOMIC DNA]</scope>
    <source>
        <strain evidence="3 4">M318</strain>
    </source>
</reference>
<dbReference type="PANTHER" id="PTHR13420">
    <property type="entry name" value="UPF0235 PROTEIN C15ORF40"/>
    <property type="match status" value="1"/>
</dbReference>
<evidence type="ECO:0000256" key="2">
    <source>
        <dbReference type="HAMAP-Rule" id="MF_00634"/>
    </source>
</evidence>
<proteinExistence type="inferred from homology"/>
<dbReference type="Proteomes" id="UP000501408">
    <property type="component" value="Chromosome 1"/>
</dbReference>
<gene>
    <name evidence="3" type="ORF">HBA18_11485</name>
</gene>
<protein>
    <recommendedName>
        <fullName evidence="2">UPF0235 protein HBA18_11485</fullName>
    </recommendedName>
</protein>
<accession>A0ABX6K9I3</accession>
<evidence type="ECO:0000313" key="4">
    <source>
        <dbReference type="Proteomes" id="UP000501408"/>
    </source>
</evidence>
<comment type="similarity">
    <text evidence="1 2">Belongs to the UPF0235 family.</text>
</comment>
<keyword evidence="4" id="KW-1185">Reference proteome</keyword>
<dbReference type="NCBIfam" id="TIGR00251">
    <property type="entry name" value="DUF167 family protein"/>
    <property type="match status" value="1"/>
</dbReference>
<dbReference type="Pfam" id="PF02594">
    <property type="entry name" value="DUF167"/>
    <property type="match status" value="1"/>
</dbReference>
<dbReference type="EMBL" id="CP050266">
    <property type="protein sequence ID" value="QIR06935.1"/>
    <property type="molecule type" value="Genomic_DNA"/>
</dbReference>
<dbReference type="InterPro" id="IPR003746">
    <property type="entry name" value="DUF167"/>
</dbReference>
<dbReference type="Gene3D" id="3.30.1200.10">
    <property type="entry name" value="YggU-like"/>
    <property type="match status" value="1"/>
</dbReference>
<dbReference type="SUPFAM" id="SSF69786">
    <property type="entry name" value="YggU-like"/>
    <property type="match status" value="1"/>
</dbReference>
<name>A0ABX6K9I3_SALCS</name>